<evidence type="ECO:0008006" key="4">
    <source>
        <dbReference type="Google" id="ProtNLM"/>
    </source>
</evidence>
<feature type="transmembrane region" description="Helical" evidence="1">
    <location>
        <begin position="172"/>
        <end position="194"/>
    </location>
</feature>
<keyword evidence="3" id="KW-1185">Reference proteome</keyword>
<feature type="transmembrane region" description="Helical" evidence="1">
    <location>
        <begin position="348"/>
        <end position="366"/>
    </location>
</feature>
<protein>
    <recommendedName>
        <fullName evidence="4">Glycosyltransferase RgtA/B/C/D-like domain-containing protein</fullName>
    </recommendedName>
</protein>
<gene>
    <name evidence="2" type="ORF">GCM10007935_12950</name>
</gene>
<keyword evidence="1" id="KW-0472">Membrane</keyword>
<keyword evidence="1" id="KW-0812">Transmembrane</keyword>
<evidence type="ECO:0000313" key="3">
    <source>
        <dbReference type="Proteomes" id="UP001156903"/>
    </source>
</evidence>
<evidence type="ECO:0000313" key="2">
    <source>
        <dbReference type="EMBL" id="GLS13865.1"/>
    </source>
</evidence>
<dbReference type="EMBL" id="BSPB01000007">
    <property type="protein sequence ID" value="GLS13865.1"/>
    <property type="molecule type" value="Genomic_DNA"/>
</dbReference>
<keyword evidence="1" id="KW-1133">Transmembrane helix</keyword>
<proteinExistence type="predicted"/>
<accession>A0ABQ6C1T6</accession>
<dbReference type="Proteomes" id="UP001156903">
    <property type="component" value="Unassembled WGS sequence"/>
</dbReference>
<feature type="transmembrane region" description="Helical" evidence="1">
    <location>
        <begin position="412"/>
        <end position="431"/>
    </location>
</feature>
<reference evidence="3" key="1">
    <citation type="journal article" date="2019" name="Int. J. Syst. Evol. Microbiol.">
        <title>The Global Catalogue of Microorganisms (GCM) 10K type strain sequencing project: providing services to taxonomists for standard genome sequencing and annotation.</title>
        <authorList>
            <consortium name="The Broad Institute Genomics Platform"/>
            <consortium name="The Broad Institute Genome Sequencing Center for Infectious Disease"/>
            <person name="Wu L."/>
            <person name="Ma J."/>
        </authorList>
    </citation>
    <scope>NUCLEOTIDE SEQUENCE [LARGE SCALE GENOMIC DNA]</scope>
    <source>
        <strain evidence="3">NBRC 109341</strain>
    </source>
</reference>
<comment type="caution">
    <text evidence="2">The sequence shown here is derived from an EMBL/GenBank/DDBJ whole genome shotgun (WGS) entry which is preliminary data.</text>
</comment>
<dbReference type="RefSeq" id="WP_284307157.1">
    <property type="nucleotide sequence ID" value="NZ_BSPB01000007.1"/>
</dbReference>
<feature type="transmembrane region" description="Helical" evidence="1">
    <location>
        <begin position="28"/>
        <end position="46"/>
    </location>
</feature>
<feature type="transmembrane region" description="Helical" evidence="1">
    <location>
        <begin position="378"/>
        <end position="400"/>
    </location>
</feature>
<evidence type="ECO:0000256" key="1">
    <source>
        <dbReference type="SAM" id="Phobius"/>
    </source>
</evidence>
<feature type="transmembrane region" description="Helical" evidence="1">
    <location>
        <begin position="149"/>
        <end position="166"/>
    </location>
</feature>
<feature type="transmembrane region" description="Helical" evidence="1">
    <location>
        <begin position="230"/>
        <end position="257"/>
    </location>
</feature>
<name>A0ABQ6C1T6_9BURK</name>
<organism evidence="2 3">
    <name type="scientific">Hydrogenophaga electricum</name>
    <dbReference type="NCBI Taxonomy" id="1230953"/>
    <lineage>
        <taxon>Bacteria</taxon>
        <taxon>Pseudomonadati</taxon>
        <taxon>Pseudomonadota</taxon>
        <taxon>Betaproteobacteria</taxon>
        <taxon>Burkholderiales</taxon>
        <taxon>Comamonadaceae</taxon>
        <taxon>Hydrogenophaga</taxon>
    </lineage>
</organism>
<feature type="transmembrane region" description="Helical" evidence="1">
    <location>
        <begin position="269"/>
        <end position="290"/>
    </location>
</feature>
<sequence>MTVDSGVQSCGAASRRRWGVWWGRGLRWLGWVALALSLLFGGYNLLSRFDPEFRSPFDEHTHFDYWWRIYAQQTVPGVYDRMQHESLRIWGCYGDRVDGGYCPSSGQGASEHENTASNYLPTFYAATAAMAWVLDQVVETHNLFHLAKLANLAWGLIALVLIAWLARALQVPWLLCAVLVFAVAQTPAFVFAAITLNQEMFVLLFCLAGLIGYVRRTADAGRWRFALESGLVAGICLTIKPTALLLPVMLVMAELLASPRPWRERLWRVGTFSAVVVLVYLLCTVGINQWRGVHPSDGKMRDYLLGFGDTRGWRDWVAAIWIAFTRSTASLHWRTLVDWNLPWPFLRFHPFILTMLAVVVPYLLVVEFRRWRASLAARLFFGAAAAFVVLPVALAVYLMFSDFPYFFQPRYYTAYVVVGVVMAMAFLSSLVREGMAAARRRWPGRFFFGSL</sequence>